<evidence type="ECO:0000256" key="12">
    <source>
        <dbReference type="ARBA" id="ARBA00041185"/>
    </source>
</evidence>
<comment type="function">
    <text evidence="16">Peptidoglycan polymerase that is essential for cell division.</text>
</comment>
<evidence type="ECO:0000256" key="18">
    <source>
        <dbReference type="SAM" id="Phobius"/>
    </source>
</evidence>
<keyword evidence="3" id="KW-0808">Transferase</keyword>
<sequence length="462" mass="48701">MANKPIRKPGKAAGVAHLTLGGLLQRPLASYHLLLSCSGLLLVVGLVMVFSATSVDALGRTGSPYPPVMQQGAAALVGLGAFWWCQRLPASTYRALARVGVWSATLSMFAVDALEFMARARSSPDGMPHPLRLGPVYAQDRWLSLGPVQLQPSELGKLALAVWAADTLARKGKDLADWRSIVFPLLPVTALLLGLVGLNDFGSMACMLSMIIGMLFVAGVRKRVFAVLFAGIAAGMVALIAMPSKSYRVARLTTFLDPSAADRNGPAYQFFRGVYAIANGGWFGVGLGGGHLKWGHLPEAENDFIFAVIAEELGVVGCLVVLALFATLTYTGLRIATRVEDTFRRLVATGIVFVIAGQAAINIGGVIGLMPITGVPLPFISKGGSSLVATLAAIGVLASFARAEPAAALVLHSRPPGRWQRLLWAPLPALPVEPRTSTDGNAGTAVTRRRRAGRVHSARGEG</sequence>
<evidence type="ECO:0000256" key="15">
    <source>
        <dbReference type="ARBA" id="ARBA00049902"/>
    </source>
</evidence>
<evidence type="ECO:0000256" key="13">
    <source>
        <dbReference type="ARBA" id="ARBA00041418"/>
    </source>
</evidence>
<comment type="catalytic activity">
    <reaction evidence="15">
        <text>[GlcNAc-(1-&gt;4)-Mur2Ac(oyl-L-Ala-gamma-D-Glu-L-Lys-D-Ala-D-Ala)](n)-di-trans,octa-cis-undecaprenyl diphosphate + beta-D-GlcNAc-(1-&gt;4)-Mur2Ac(oyl-L-Ala-gamma-D-Glu-L-Lys-D-Ala-D-Ala)-di-trans,octa-cis-undecaprenyl diphosphate = [GlcNAc-(1-&gt;4)-Mur2Ac(oyl-L-Ala-gamma-D-Glu-L-Lys-D-Ala-D-Ala)](n+1)-di-trans,octa-cis-undecaprenyl diphosphate + di-trans,octa-cis-undecaprenyl diphosphate + H(+)</text>
        <dbReference type="Rhea" id="RHEA:23708"/>
        <dbReference type="Rhea" id="RHEA-COMP:9602"/>
        <dbReference type="Rhea" id="RHEA-COMP:9603"/>
        <dbReference type="ChEBI" id="CHEBI:15378"/>
        <dbReference type="ChEBI" id="CHEBI:58405"/>
        <dbReference type="ChEBI" id="CHEBI:60033"/>
        <dbReference type="ChEBI" id="CHEBI:78435"/>
        <dbReference type="EC" id="2.4.99.28"/>
    </reaction>
</comment>
<feature type="transmembrane region" description="Helical" evidence="18">
    <location>
        <begin position="67"/>
        <end position="85"/>
    </location>
</feature>
<evidence type="ECO:0000256" key="3">
    <source>
        <dbReference type="ARBA" id="ARBA00022679"/>
    </source>
</evidence>
<reference evidence="20" key="1">
    <citation type="journal article" date="2019" name="Int. J. Syst. Evol. Microbiol.">
        <title>The Global Catalogue of Microorganisms (GCM) 10K type strain sequencing project: providing services to taxonomists for standard genome sequencing and annotation.</title>
        <authorList>
            <consortium name="The Broad Institute Genomics Platform"/>
            <consortium name="The Broad Institute Genome Sequencing Center for Infectious Disease"/>
            <person name="Wu L."/>
            <person name="Ma J."/>
        </authorList>
    </citation>
    <scope>NUCLEOTIDE SEQUENCE [LARGE SCALE GENOMIC DNA]</scope>
    <source>
        <strain evidence="20">JCM 3272</strain>
    </source>
</reference>
<proteinExistence type="inferred from homology"/>
<gene>
    <name evidence="19" type="primary">ftsW</name>
    <name evidence="19" type="ORF">GCM10010170_054060</name>
</gene>
<dbReference type="EC" id="2.4.99.28" evidence="14"/>
<feature type="transmembrane region" description="Helical" evidence="18">
    <location>
        <begin position="304"/>
        <end position="325"/>
    </location>
</feature>
<evidence type="ECO:0000256" key="1">
    <source>
        <dbReference type="ARBA" id="ARBA00004141"/>
    </source>
</evidence>
<feature type="transmembrane region" description="Helical" evidence="18">
    <location>
        <begin position="178"/>
        <end position="195"/>
    </location>
</feature>
<evidence type="ECO:0000256" key="2">
    <source>
        <dbReference type="ARBA" id="ARBA00022676"/>
    </source>
</evidence>
<dbReference type="PANTHER" id="PTHR30474">
    <property type="entry name" value="CELL CYCLE PROTEIN"/>
    <property type="match status" value="1"/>
</dbReference>
<evidence type="ECO:0000256" key="4">
    <source>
        <dbReference type="ARBA" id="ARBA00022692"/>
    </source>
</evidence>
<comment type="subcellular location">
    <subcellularLocation>
        <location evidence="1">Membrane</location>
        <topology evidence="1">Multi-pass membrane protein</topology>
    </subcellularLocation>
</comment>
<evidence type="ECO:0000256" key="8">
    <source>
        <dbReference type="ARBA" id="ARBA00023136"/>
    </source>
</evidence>
<comment type="similarity">
    <text evidence="11">Belongs to the SEDS family. FtsW subfamily.</text>
</comment>
<feature type="transmembrane region" description="Helical" evidence="18">
    <location>
        <begin position="346"/>
        <end position="367"/>
    </location>
</feature>
<dbReference type="RefSeq" id="WP_344615312.1">
    <property type="nucleotide sequence ID" value="NZ_BAAARV010000046.1"/>
</dbReference>
<keyword evidence="4 18" id="KW-0812">Transmembrane</keyword>
<keyword evidence="8 18" id="KW-0472">Membrane</keyword>
<dbReference type="Pfam" id="PF01098">
    <property type="entry name" value="FTSW_RODA_SPOVE"/>
    <property type="match status" value="1"/>
</dbReference>
<feature type="transmembrane region" description="Helical" evidence="18">
    <location>
        <begin position="225"/>
        <end position="242"/>
    </location>
</feature>
<keyword evidence="20" id="KW-1185">Reference proteome</keyword>
<evidence type="ECO:0000256" key="5">
    <source>
        <dbReference type="ARBA" id="ARBA00022960"/>
    </source>
</evidence>
<feature type="transmembrane region" description="Helical" evidence="18">
    <location>
        <begin position="33"/>
        <end position="55"/>
    </location>
</feature>
<keyword evidence="6" id="KW-0573">Peptidoglycan synthesis</keyword>
<evidence type="ECO:0000313" key="19">
    <source>
        <dbReference type="EMBL" id="GAA2359669.1"/>
    </source>
</evidence>
<evidence type="ECO:0000256" key="7">
    <source>
        <dbReference type="ARBA" id="ARBA00022989"/>
    </source>
</evidence>
<keyword evidence="2" id="KW-0328">Glycosyltransferase</keyword>
<dbReference type="InterPro" id="IPR001182">
    <property type="entry name" value="FtsW/RodA"/>
</dbReference>
<keyword evidence="7 18" id="KW-1133">Transmembrane helix</keyword>
<dbReference type="EMBL" id="BAAARV010000046">
    <property type="protein sequence ID" value="GAA2359669.1"/>
    <property type="molecule type" value="Genomic_DNA"/>
</dbReference>
<feature type="region of interest" description="Disordered" evidence="17">
    <location>
        <begin position="434"/>
        <end position="462"/>
    </location>
</feature>
<dbReference type="Proteomes" id="UP001501444">
    <property type="component" value="Unassembled WGS sequence"/>
</dbReference>
<keyword evidence="5" id="KW-0133">Cell shape</keyword>
<evidence type="ECO:0000256" key="10">
    <source>
        <dbReference type="ARBA" id="ARBA00033270"/>
    </source>
</evidence>
<feature type="transmembrane region" description="Helical" evidence="18">
    <location>
        <begin position="387"/>
        <end position="411"/>
    </location>
</feature>
<evidence type="ECO:0000256" key="6">
    <source>
        <dbReference type="ARBA" id="ARBA00022984"/>
    </source>
</evidence>
<evidence type="ECO:0000256" key="9">
    <source>
        <dbReference type="ARBA" id="ARBA00032370"/>
    </source>
</evidence>
<protein>
    <recommendedName>
        <fullName evidence="12">Probable peptidoglycan glycosyltransferase FtsW</fullName>
        <ecNumber evidence="14">2.4.99.28</ecNumber>
    </recommendedName>
    <alternativeName>
        <fullName evidence="13">Cell division protein FtsW</fullName>
    </alternativeName>
    <alternativeName>
        <fullName evidence="10">Cell wall polymerase</fullName>
    </alternativeName>
    <alternativeName>
        <fullName evidence="9">Peptidoglycan polymerase</fullName>
    </alternativeName>
</protein>
<organism evidence="19 20">
    <name type="scientific">Dactylosporangium salmoneum</name>
    <dbReference type="NCBI Taxonomy" id="53361"/>
    <lineage>
        <taxon>Bacteria</taxon>
        <taxon>Bacillati</taxon>
        <taxon>Actinomycetota</taxon>
        <taxon>Actinomycetes</taxon>
        <taxon>Micromonosporales</taxon>
        <taxon>Micromonosporaceae</taxon>
        <taxon>Dactylosporangium</taxon>
    </lineage>
</organism>
<feature type="transmembrane region" description="Helical" evidence="18">
    <location>
        <begin position="201"/>
        <end position="218"/>
    </location>
</feature>
<name>A0ABP5TUR4_9ACTN</name>
<evidence type="ECO:0000313" key="20">
    <source>
        <dbReference type="Proteomes" id="UP001501444"/>
    </source>
</evidence>
<evidence type="ECO:0000256" key="16">
    <source>
        <dbReference type="ARBA" id="ARBA00049966"/>
    </source>
</evidence>
<evidence type="ECO:0000256" key="14">
    <source>
        <dbReference type="ARBA" id="ARBA00044770"/>
    </source>
</evidence>
<evidence type="ECO:0000256" key="11">
    <source>
        <dbReference type="ARBA" id="ARBA00038053"/>
    </source>
</evidence>
<dbReference type="PANTHER" id="PTHR30474:SF2">
    <property type="entry name" value="PEPTIDOGLYCAN GLYCOSYLTRANSFERASE FTSW-RELATED"/>
    <property type="match status" value="1"/>
</dbReference>
<comment type="caution">
    <text evidence="19">The sequence shown here is derived from an EMBL/GenBank/DDBJ whole genome shotgun (WGS) entry which is preliminary data.</text>
</comment>
<feature type="compositionally biased region" description="Basic residues" evidence="17">
    <location>
        <begin position="447"/>
        <end position="462"/>
    </location>
</feature>
<accession>A0ABP5TUR4</accession>
<evidence type="ECO:0000256" key="17">
    <source>
        <dbReference type="SAM" id="MobiDB-lite"/>
    </source>
</evidence>